<dbReference type="KEGG" id="elut:CKA38_03135"/>
<accession>A0A2U8E0M6</accession>
<evidence type="ECO:0008006" key="4">
    <source>
        <dbReference type="Google" id="ProtNLM"/>
    </source>
</evidence>
<organism evidence="2 3">
    <name type="scientific">Ereboglobus luteus</name>
    <dbReference type="NCBI Taxonomy" id="1796921"/>
    <lineage>
        <taxon>Bacteria</taxon>
        <taxon>Pseudomonadati</taxon>
        <taxon>Verrucomicrobiota</taxon>
        <taxon>Opitutia</taxon>
        <taxon>Opitutales</taxon>
        <taxon>Opitutaceae</taxon>
        <taxon>Ereboglobus</taxon>
    </lineage>
</organism>
<feature type="chain" id="PRO_5016133567" description="DUF4034 domain-containing protein" evidence="1">
    <location>
        <begin position="19"/>
        <end position="687"/>
    </location>
</feature>
<dbReference type="Proteomes" id="UP000244896">
    <property type="component" value="Chromosome"/>
</dbReference>
<evidence type="ECO:0000313" key="2">
    <source>
        <dbReference type="EMBL" id="AWI08380.1"/>
    </source>
</evidence>
<keyword evidence="1" id="KW-0732">Signal</keyword>
<feature type="signal peptide" evidence="1">
    <location>
        <begin position="1"/>
        <end position="18"/>
    </location>
</feature>
<proteinExistence type="predicted"/>
<evidence type="ECO:0000313" key="3">
    <source>
        <dbReference type="Proteomes" id="UP000244896"/>
    </source>
</evidence>
<protein>
    <recommendedName>
        <fullName evidence="4">DUF4034 domain-containing protein</fullName>
    </recommendedName>
</protein>
<reference evidence="2 3" key="1">
    <citation type="journal article" date="2018" name="Syst. Appl. Microbiol.">
        <title>Ereboglobus luteus gen. nov. sp. nov. from cockroach guts, and new insights into the oxygen relationship of the genera Opitutus and Didymococcus (Verrucomicrobia: Opitutaceae).</title>
        <authorList>
            <person name="Tegtmeier D."/>
            <person name="Belitz A."/>
            <person name="Radek R."/>
            <person name="Heimerl T."/>
            <person name="Brune A."/>
        </authorList>
    </citation>
    <scope>NUCLEOTIDE SEQUENCE [LARGE SCALE GENOMIC DNA]</scope>
    <source>
        <strain evidence="2 3">Ho45</strain>
    </source>
</reference>
<keyword evidence="3" id="KW-1185">Reference proteome</keyword>
<dbReference type="AlphaFoldDB" id="A0A2U8E0M6"/>
<gene>
    <name evidence="2" type="ORF">CKA38_03135</name>
</gene>
<sequence>MRAVVIAAACFLIPHARACGPDFPNAYLAEGSVSLLSAPEGYFAAEIEKIAPRKKAAAADSGAALVIAANKAKRENELTETGVLRIELARRGYAQERIDALAGELESARAVIFAKDWASPPVFSGDMPAEFALYLNGAFAYWKGDHETADNRWKTLLALPADERRHYTVNAAYMLGRLCVPDAQGEGIPERQSMPVEAMREMLHGVKWFQQTRDAAEAGFDDISDLAQASLGWEARAHFFNGYSTEAIHLYLRQHAAGDRRGAVLSLRAVARDAFESAESEDGAKHLRQLARDEKSRRVLTLYLLARFGLFPWFDDEAGKKLDRQSRIWAGILDEAELRDVPDTDRLAWLAYQAGYFDLAAQWLKSASASSVPANWIRAKLALRSGDAARAGGLLEKVTSSPELTGGARPVAWADLGRVRMGAGKYAGALDAFLRGGHWQDCAYIAERVLVLDELVAFVDKHCPQQTGTDERQFFSVAEEREEQDEKALRNELRHLLARRLARANKPEDARAYFPEKLRQIYAAYVDDVRAGFNGERAPGERAKAFWNAAASLHENGMALLGTELAPDYSIWGGNFEWSPIAGARRDKLRREGGLGAPTADELQRVEAHAVPRKRFHYRYRAADLGWWAASLMPNDSDETARMLNTAGGWIKKRDPGEANRFYRALVIRCPNTVLGKQAAARNWFPE</sequence>
<name>A0A2U8E0M6_9BACT</name>
<evidence type="ECO:0000256" key="1">
    <source>
        <dbReference type="SAM" id="SignalP"/>
    </source>
</evidence>
<dbReference type="EMBL" id="CP023004">
    <property type="protein sequence ID" value="AWI08380.1"/>
    <property type="molecule type" value="Genomic_DNA"/>
</dbReference>